<dbReference type="Proteomes" id="UP000586042">
    <property type="component" value="Unassembled WGS sequence"/>
</dbReference>
<dbReference type="EMBL" id="JABWGN010000018">
    <property type="protein sequence ID" value="NUW36991.1"/>
    <property type="molecule type" value="Genomic_DNA"/>
</dbReference>
<sequence length="118" mass="13912">MAPIWRDNPRLETLYQRVLDYPLPPRTRDYFPMDRDVTFGKNLVMGSGRYCDYRIRLTLHTALTQEEIQTYYSKAIIMGAETKAMISLYFEDSDDAGGRRGAVEAYDSHGWNWNWRCM</sequence>
<protein>
    <submittedName>
        <fullName evidence="1">Uncharacterized protein</fullName>
    </submittedName>
</protein>
<gene>
    <name evidence="1" type="ORF">HTZ77_37155</name>
</gene>
<accession>A0A7Y6M7V9</accession>
<dbReference type="AlphaFoldDB" id="A0A7Y6M7V9"/>
<organism evidence="1 2">
    <name type="scientific">Nonomuraea montanisoli</name>
    <dbReference type="NCBI Taxonomy" id="2741721"/>
    <lineage>
        <taxon>Bacteria</taxon>
        <taxon>Bacillati</taxon>
        <taxon>Actinomycetota</taxon>
        <taxon>Actinomycetes</taxon>
        <taxon>Streptosporangiales</taxon>
        <taxon>Streptosporangiaceae</taxon>
        <taxon>Nonomuraea</taxon>
    </lineage>
</organism>
<dbReference type="RefSeq" id="WP_175594446.1">
    <property type="nucleotide sequence ID" value="NZ_JABWGN010000018.1"/>
</dbReference>
<comment type="caution">
    <text evidence="1">The sequence shown here is derived from an EMBL/GenBank/DDBJ whole genome shotgun (WGS) entry which is preliminary data.</text>
</comment>
<evidence type="ECO:0000313" key="2">
    <source>
        <dbReference type="Proteomes" id="UP000586042"/>
    </source>
</evidence>
<keyword evidence="2" id="KW-1185">Reference proteome</keyword>
<proteinExistence type="predicted"/>
<evidence type="ECO:0000313" key="1">
    <source>
        <dbReference type="EMBL" id="NUW36991.1"/>
    </source>
</evidence>
<name>A0A7Y6M7V9_9ACTN</name>
<reference evidence="1 2" key="1">
    <citation type="submission" date="2020-06" db="EMBL/GenBank/DDBJ databases">
        <title>Nonomuraea sp. SMC257, a novel actinomycete isolated from soil.</title>
        <authorList>
            <person name="Chanama M."/>
        </authorList>
    </citation>
    <scope>NUCLEOTIDE SEQUENCE [LARGE SCALE GENOMIC DNA]</scope>
    <source>
        <strain evidence="1 2">SMC257</strain>
    </source>
</reference>